<name>A0AAD1GW43_MYCXE</name>
<dbReference type="InterPro" id="IPR023213">
    <property type="entry name" value="CAT-like_dom_sf"/>
</dbReference>
<dbReference type="CDD" id="cd19540">
    <property type="entry name" value="LCL_NRPS-like"/>
    <property type="match status" value="2"/>
</dbReference>
<dbReference type="Gene3D" id="3.40.50.980">
    <property type="match status" value="4"/>
</dbReference>
<dbReference type="GO" id="GO:0008610">
    <property type="term" value="P:lipid biosynthetic process"/>
    <property type="evidence" value="ECO:0007669"/>
    <property type="project" value="UniProtKB-ARBA"/>
</dbReference>
<dbReference type="CDD" id="cd17643">
    <property type="entry name" value="A_NRPS_Cytc1-like"/>
    <property type="match status" value="1"/>
</dbReference>
<dbReference type="PANTHER" id="PTHR45527">
    <property type="entry name" value="NONRIBOSOMAL PEPTIDE SYNTHETASE"/>
    <property type="match status" value="1"/>
</dbReference>
<dbReference type="InterPro" id="IPR010071">
    <property type="entry name" value="AA_adenyl_dom"/>
</dbReference>
<dbReference type="NCBIfam" id="TIGR01720">
    <property type="entry name" value="NRPS-para261"/>
    <property type="match status" value="1"/>
</dbReference>
<keyword evidence="3" id="KW-0596">Phosphopantetheine</keyword>
<dbReference type="InterPro" id="IPR010060">
    <property type="entry name" value="NRPS_synth"/>
</dbReference>
<evidence type="ECO:0000256" key="1">
    <source>
        <dbReference type="ARBA" id="ARBA00001957"/>
    </source>
</evidence>
<dbReference type="KEGG" id="mxe:MYXE_01930"/>
<dbReference type="Gene3D" id="2.30.38.10">
    <property type="entry name" value="Luciferase, Domain 3"/>
    <property type="match status" value="2"/>
</dbReference>
<dbReference type="EMBL" id="AP022314">
    <property type="protein sequence ID" value="BBU20404.1"/>
    <property type="molecule type" value="Genomic_DNA"/>
</dbReference>
<dbReference type="InterPro" id="IPR036736">
    <property type="entry name" value="ACP-like_sf"/>
</dbReference>
<accession>A0AAD1GW43</accession>
<dbReference type="InterPro" id="IPR029058">
    <property type="entry name" value="AB_hydrolase_fold"/>
</dbReference>
<protein>
    <recommendedName>
        <fullName evidence="7">Carrier domain-containing protein</fullName>
    </recommendedName>
</protein>
<dbReference type="GO" id="GO:0044550">
    <property type="term" value="P:secondary metabolite biosynthetic process"/>
    <property type="evidence" value="ECO:0007669"/>
    <property type="project" value="UniProtKB-ARBA"/>
</dbReference>
<evidence type="ECO:0000313" key="8">
    <source>
        <dbReference type="EMBL" id="BBU20404.1"/>
    </source>
</evidence>
<evidence type="ECO:0000313" key="9">
    <source>
        <dbReference type="Proteomes" id="UP000464624"/>
    </source>
</evidence>
<dbReference type="InterPro" id="IPR020806">
    <property type="entry name" value="PKS_PP-bd"/>
</dbReference>
<dbReference type="Pfam" id="PF00668">
    <property type="entry name" value="Condensation"/>
    <property type="match status" value="4"/>
</dbReference>
<dbReference type="PROSITE" id="PS00455">
    <property type="entry name" value="AMP_BINDING"/>
    <property type="match status" value="3"/>
</dbReference>
<evidence type="ECO:0000259" key="7">
    <source>
        <dbReference type="PROSITE" id="PS50075"/>
    </source>
</evidence>
<dbReference type="InterPro" id="IPR009081">
    <property type="entry name" value="PP-bd_ACP"/>
</dbReference>
<dbReference type="FunFam" id="3.40.50.980:FF:000001">
    <property type="entry name" value="Non-ribosomal peptide synthetase"/>
    <property type="match status" value="2"/>
</dbReference>
<feature type="domain" description="Carrier" evidence="7">
    <location>
        <begin position="1437"/>
        <end position="1512"/>
    </location>
</feature>
<reference evidence="8 9" key="1">
    <citation type="submission" date="2019-12" db="EMBL/GenBank/DDBJ databases">
        <title>Complete genome sequence of Mycolicibacterium xenopi str. JCM15661T.</title>
        <authorList>
            <person name="Yoshida M."/>
            <person name="Fukano H."/>
            <person name="Asakura T."/>
            <person name="Hoshino Y."/>
        </authorList>
    </citation>
    <scope>NUCLEOTIDE SEQUENCE [LARGE SCALE GENOMIC DNA]</scope>
    <source>
        <strain evidence="8 9">JCM 15661T</strain>
    </source>
</reference>
<dbReference type="InterPro" id="IPR025110">
    <property type="entry name" value="AMP-bd_C"/>
</dbReference>
<dbReference type="SUPFAM" id="SSF56801">
    <property type="entry name" value="Acetyl-CoA synthetase-like"/>
    <property type="match status" value="3"/>
</dbReference>
<dbReference type="InterPro" id="IPR006162">
    <property type="entry name" value="Ppantetheine_attach_site"/>
</dbReference>
<evidence type="ECO:0000256" key="5">
    <source>
        <dbReference type="ARBA" id="ARBA00022737"/>
    </source>
</evidence>
<dbReference type="GO" id="GO:0005829">
    <property type="term" value="C:cytosol"/>
    <property type="evidence" value="ECO:0007669"/>
    <property type="project" value="TreeGrafter"/>
</dbReference>
<evidence type="ECO:0000256" key="3">
    <source>
        <dbReference type="ARBA" id="ARBA00022450"/>
    </source>
</evidence>
<organism evidence="8 9">
    <name type="scientific">Mycobacterium xenopi</name>
    <dbReference type="NCBI Taxonomy" id="1789"/>
    <lineage>
        <taxon>Bacteria</taxon>
        <taxon>Bacillati</taxon>
        <taxon>Actinomycetota</taxon>
        <taxon>Actinomycetes</taxon>
        <taxon>Mycobacteriales</taxon>
        <taxon>Mycobacteriaceae</taxon>
        <taxon>Mycobacterium</taxon>
    </lineage>
</organism>
<dbReference type="Proteomes" id="UP000464624">
    <property type="component" value="Chromosome"/>
</dbReference>
<dbReference type="GO" id="GO:0043041">
    <property type="term" value="P:amino acid activation for nonribosomal peptide biosynthetic process"/>
    <property type="evidence" value="ECO:0007669"/>
    <property type="project" value="TreeGrafter"/>
</dbReference>
<dbReference type="Gene3D" id="3.40.50.1820">
    <property type="entry name" value="alpha/beta hydrolase"/>
    <property type="match status" value="1"/>
</dbReference>
<evidence type="ECO:0000256" key="6">
    <source>
        <dbReference type="ARBA" id="ARBA00023194"/>
    </source>
</evidence>
<proteinExistence type="inferred from homology"/>
<dbReference type="InterPro" id="IPR042099">
    <property type="entry name" value="ANL_N_sf"/>
</dbReference>
<dbReference type="SMART" id="SM00823">
    <property type="entry name" value="PKS_PP"/>
    <property type="match status" value="4"/>
</dbReference>
<dbReference type="FunFam" id="3.30.559.10:FF:000012">
    <property type="entry name" value="Non-ribosomal peptide synthetase"/>
    <property type="match status" value="2"/>
</dbReference>
<dbReference type="Gene3D" id="3.30.300.30">
    <property type="match status" value="3"/>
</dbReference>
<dbReference type="InterPro" id="IPR001242">
    <property type="entry name" value="Condensation_dom"/>
</dbReference>
<dbReference type="FunFam" id="2.30.38.10:FF:000001">
    <property type="entry name" value="Non-ribosomal peptide synthetase PvdI"/>
    <property type="match status" value="2"/>
</dbReference>
<keyword evidence="6" id="KW-0045">Antibiotic biosynthesis</keyword>
<dbReference type="Gene3D" id="3.30.559.30">
    <property type="entry name" value="Nonribosomal peptide synthetase, condensation domain"/>
    <property type="match status" value="4"/>
</dbReference>
<dbReference type="Gene3D" id="1.10.1200.10">
    <property type="entry name" value="ACP-like"/>
    <property type="match status" value="3"/>
</dbReference>
<feature type="domain" description="Carrier" evidence="7">
    <location>
        <begin position="2509"/>
        <end position="2583"/>
    </location>
</feature>
<evidence type="ECO:0000256" key="2">
    <source>
        <dbReference type="ARBA" id="ARBA00006432"/>
    </source>
</evidence>
<dbReference type="GO" id="GO:0003824">
    <property type="term" value="F:catalytic activity"/>
    <property type="evidence" value="ECO:0007669"/>
    <property type="project" value="InterPro"/>
</dbReference>
<sequence>MIDVNDPCLRTYPHTAPPPPSPDDIAYLIYTSGTTGVPKGVAITHRNVVELMASLDNSLELDGQVWSQWHSLAFDVSVCEIWGALLHGGRLVVAPEQVARSPEDFHALLVSEQVCILSQTPSAFYALQTADGLQPELGQQLKLQAVVFAGEALEPPRLRPWLDNHPGAPRLVNMYGTTETTVHASFREVVNSDVDSNASPIGVPLAHLGFFVLDGWLRPVPAGVVGELYIAGAGLGCGYWRRSGLTASRFVACPFGGVGARMYRSGDLVRWRPDGQLDYLGRADEQVKIRGYRIELGEVRAALAAVAGVEQAVVIAREDRPGDKRLVGYVTGTVDPAAARTALAARLPEYMIPATVVVLDALPLTVNGKLDKRALPAPEYSDAGRYRAPTTAVEELVTGIYAEVLGVERVGVDDSFFQLGGDSLSAMRLVAAVNAGLHAGLAVRTVFEAPTVAQLARRIGVDGGHRLAPVVAVARPEVVPLSFAQQRLWFLEQLHGPSPAYNMAVALRLRGQLDASALGLALADVVARHESLRTLFPAVDGTPQQVVVSAEHADFGWDVVDTTGWPESQLQQVIDIAVRHGFDLATEIPLRARLFRIADAEHVLVAVVHHIAADGWSITPLGRDLDVAYASRRRGRAPDWDPLPVQYADYTLWQRAQLGDLDDPDSPIAAQLAYWEQMLAGMPERIDLPTDRPYPPVADQRGARMAISWPAELQQRVARVAREHHATSFMVVQTALAVLLAKLSASSEVAVGFPIAGRRDPVLDELVGFFVNTLVLRVELAGDPTVAELLDQVRVRSLAAYEHQDVPFEVLVDRLNPSRSLTHHSLVQVMLAWQDADPAAELALGDLRVSQLPVDTRTARMDVALSLAEKWNSAGEPAGICGEVEYRTDVFDAASVETLIERLRRVLVALTANPAGRLSSIDVLDGAEHARLDEIGNRAVVTQPATTPMSVPVLFAAQVARAPQDVAVVYGERRWTYRELDNASNRLAHLLIGYGARPGNCVALLFSRSAEAIVAMLAVLKTGAAYLPIDPVIPTARIRFMLDDAAPIAAITTADLRSRLDDHGLLVIDVNDPAVETQPGTDLPGPAPEDIAYLIYTSGTTGTPKGVAVSHHNVTQLLGSLDAGLPAAGVWSHSHSLAFDVSVWEIFGALLGGGRLVVVPEAIAGSPDDFHEVLVAEQASVLTQTPSAVRALSPQGLESTALVVVGEACPAEVVERWAPGRMMINAYGPTETTMCVAISEPLTPGWAVPIGSPVPGAALFVLDGWLHPVPVGVVGELYVAGRGVAYGYLRRAGLTASRFVACPFGGPGLRMYRTGDLVRWGANGQLHYLGRADDQVKIRGYRIELSEIQSALAALDGVEQAAVIAREDRPGDQRLVGYVSGTAVPAGIRAQLAERLPGYMVPSAVVRLDALPLTVNGKLDIRALPAPEYTDSDRYRPPATPTEEILAGIYAQVLGVDRVGVDDSFFDLGGDSLSATRLVAAVNQVFDAGLGVRAVFEAPTVAQLAPRIGVGDAGGLEPLRPVQRPFVVPLSFSQQRLWFIDQLQGPSPVYNMAVALRLRGRLDAQALGQALADVVSRHESLRTLFVSVDGRPQQLVVPAEQADFGWDVVDAGDWSATRLDEAIDTAVCHRFDLAAEIPLRAKLFKLADDEHVVVATLHHIAADGWSITPLMRDLGVAYASRCAGRAPDWAPLPVQYVDYTLWQRAQFGDLDDSQSRIAAQLAYWEQALAGLPERLELPTDRPYPPVADHRGARLAVNWPAELQQQMARVAREHNATSFMVMQTALAVLLSKLSASPDVAVGFPIAGRRDPALDELVGFFVNTLVLRVDLAGDPTVAELLDQVRARSLAAYEHQDVPFELLVERLNPTRSLTHSPLVQVVLGWQNFARHTSEPATTVPLRDLEVTPLPVDTRTARMDLTFALAEYWSEAGEPAGIAGEVEFRTDVFDAASIEVLIGRLHRVLSALTADPARRLSSIDLLDEAELARLDQIGNRAVLTRSSSRPSSIPELFATQVARTPDAVALVCGERSWTYRDVDKASNQLAHLLIAHGARRGQCVALLLPRTAEAIVAILAVLKTGAAYLPIDPAHPQARIAFMLADAAPIAAITTAELTGRLSEHELPVVDIGDPSIDAQPATAVAVPAPEDIAYVIYTSGTTGAPKGVAIAHGNVTQLLATLDARLELAAGQVWTQAHSLAFDYSVWEIFGALLHGGRLVVVADSVVRSPEDLHALLVAEQVSMLSQTPSAFYALQTADALQPDPGGQLALETVVFGGEALEPRRLSGWLDKHPGAPRLINMYGITETTVHASFRQISDVDVDSAASPIGVPLAHLGFFVLDRSLRRVPAGVVGELYVAGAGLAYGYVGRGPLTASRFVACPFGGSGARMYRTGDLVRWGADGQLQYVGRADEQVKIRGYRIELGEVQATLSALEGVQQAVVIAREDRPGDKRLVGYVTGTADPARIREQLTERLPTYMVPAAVVRLEALPLTVNGKLDVRALPAPDYQDTERYRAPADAIEQILASIFVEVLGVERVGGDDSFFELGGDSILSMQVVARARAAGLLLKPRDIFVEQTVARLARIVGVVDEGGASADEGIGQVAPTPIMRWLASVDGPVAQFNQTMLLQAPAGATEDDVVLLLQALLDRHAMLRARVDDDGAGGWLLTVPEPGSVDARECLHKVDALSDEALTQARSRLNPAAGAMLSALWVASANRLVLMIHHLAVDGVSWRILVEDLNLGWAQHHSGQPVVLPATGTSFARWSALLVEHARRPDVVGTVEAWRQVATTPAALPALHPVVDTFAAAGHLSASLDTETTRMLLGAVPAAFHAGVNDILLIGFGLAVAQFVGADGAPIGIDVEGHGRHEELGADVDLSRTVGWFTTKYPVSLALDPLNWGQVVDGDAALGTLIKHAKEQLRALPDGLTYGLLRYLNPDIDLAASDPPVGFNYLGRLGSSAGELPDAGWQVCQDGWSLTGAAAAIPMPLPHTVELNAGTLDTEAGPQLNAHWTWAPSVLDHTQVSRLSRLWFEALRGICAHVRAGGGGLTPSDIVPARLSQQQIDQLHRRHGIADVLPLTPLQRGLLFHACAAKGSDDDAYAVQLDFTIPGPLDPHRLREAVQTVVNRHPNLVARFCPQFDEPVQVIPAEPVAPWSYIALNGADADDQIERICAAERAAVYHLTEQPAFRAALIRVAEDQHRFVITNHHIVLDGWSVPVLLREIFATYYGRRLTAPPPYRSFITWLAGRNLDDARAVWREVFDGFDTPTLVGPPDRLGLGRRNVESFLVPEQTTCAVTELARSRHITVNTVLQAAWAQLLMWLTGRHDVVFGAVVSGRPAEVAGAESMVGLLINTVPVRARITLTTTTAGLLDQLQRAHNDTLEHQHLPLSDIHRITGHDRLFDTVLVYENYPIDTADISSVDGVGITQLTVRDYYHYPLAVQAVPGRELDLRVQYRTDVFDAASIEILMGRFKAILAAMTADPTRPLSSMDLHDASQRLPANEPCDGAALDSGDGHREPANLVEEILADIFAQILAVDRVGVDESFFDLGGDSLSAMRAVAAISEAMDVELAVRDLFDAPTVRGLSLRMGRHSILVEEISSTDELDSQAELGPRRFEAVHVRKAPRRRQ</sequence>
<dbReference type="Pfam" id="PF13193">
    <property type="entry name" value="AMP-binding_C"/>
    <property type="match status" value="3"/>
</dbReference>
<dbReference type="FunFam" id="3.30.300.30:FF:000010">
    <property type="entry name" value="Enterobactin synthetase component F"/>
    <property type="match status" value="3"/>
</dbReference>
<evidence type="ECO:0000256" key="4">
    <source>
        <dbReference type="ARBA" id="ARBA00022553"/>
    </source>
</evidence>
<dbReference type="SUPFAM" id="SSF47336">
    <property type="entry name" value="ACP-like"/>
    <property type="match status" value="4"/>
</dbReference>
<keyword evidence="4" id="KW-0597">Phosphoprotein</keyword>
<dbReference type="FunFam" id="3.40.50.12780:FF:000012">
    <property type="entry name" value="Non-ribosomal peptide synthetase"/>
    <property type="match status" value="2"/>
</dbReference>
<feature type="domain" description="Carrier" evidence="7">
    <location>
        <begin position="388"/>
        <end position="463"/>
    </location>
</feature>
<dbReference type="PANTHER" id="PTHR45527:SF1">
    <property type="entry name" value="FATTY ACID SYNTHASE"/>
    <property type="match status" value="1"/>
</dbReference>
<comment type="cofactor">
    <cofactor evidence="1">
        <name>pantetheine 4'-phosphate</name>
        <dbReference type="ChEBI" id="CHEBI:47942"/>
    </cofactor>
</comment>
<dbReference type="GO" id="GO:0017000">
    <property type="term" value="P:antibiotic biosynthetic process"/>
    <property type="evidence" value="ECO:0007669"/>
    <property type="project" value="UniProtKB-KW"/>
</dbReference>
<dbReference type="NCBIfam" id="TIGR01733">
    <property type="entry name" value="AA-adenyl-dom"/>
    <property type="match status" value="3"/>
</dbReference>
<gene>
    <name evidence="8" type="ORF">MYXE_01930</name>
</gene>
<dbReference type="InterPro" id="IPR020845">
    <property type="entry name" value="AMP-binding_CS"/>
</dbReference>
<dbReference type="Gene3D" id="3.40.50.12780">
    <property type="entry name" value="N-terminal domain of ligase-like"/>
    <property type="match status" value="1"/>
</dbReference>
<dbReference type="NCBIfam" id="NF003417">
    <property type="entry name" value="PRK04813.1"/>
    <property type="match status" value="3"/>
</dbReference>
<dbReference type="InterPro" id="IPR045851">
    <property type="entry name" value="AMP-bd_C_sf"/>
</dbReference>
<dbReference type="PROSITE" id="PS00012">
    <property type="entry name" value="PHOSPHOPANTETHEINE"/>
    <property type="match status" value="4"/>
</dbReference>
<dbReference type="CDD" id="cd19543">
    <property type="entry name" value="DCL_NRPS"/>
    <property type="match status" value="1"/>
</dbReference>
<dbReference type="Pfam" id="PF00550">
    <property type="entry name" value="PP-binding"/>
    <property type="match status" value="4"/>
</dbReference>
<dbReference type="Gene3D" id="3.30.559.10">
    <property type="entry name" value="Chloramphenicol acetyltransferase-like domain"/>
    <property type="match status" value="4"/>
</dbReference>
<feature type="domain" description="Carrier" evidence="7">
    <location>
        <begin position="3510"/>
        <end position="3585"/>
    </location>
</feature>
<dbReference type="GO" id="GO:0031177">
    <property type="term" value="F:phosphopantetheine binding"/>
    <property type="evidence" value="ECO:0007669"/>
    <property type="project" value="InterPro"/>
</dbReference>
<dbReference type="InterPro" id="IPR000873">
    <property type="entry name" value="AMP-dep_synth/lig_dom"/>
</dbReference>
<dbReference type="PROSITE" id="PS50075">
    <property type="entry name" value="CARRIER"/>
    <property type="match status" value="4"/>
</dbReference>
<dbReference type="SUPFAM" id="SSF52777">
    <property type="entry name" value="CoA-dependent acyltransferases"/>
    <property type="match status" value="8"/>
</dbReference>
<comment type="similarity">
    <text evidence="2">Belongs to the ATP-dependent AMP-binding enzyme family.</text>
</comment>
<keyword evidence="5" id="KW-0677">Repeat</keyword>
<dbReference type="FunFam" id="1.10.1200.10:FF:000005">
    <property type="entry name" value="Nonribosomal peptide synthetase 1"/>
    <property type="match status" value="4"/>
</dbReference>
<dbReference type="Pfam" id="PF00501">
    <property type="entry name" value="AMP-binding"/>
    <property type="match status" value="3"/>
</dbReference>